<feature type="region of interest" description="Disordered" evidence="1">
    <location>
        <begin position="71"/>
        <end position="112"/>
    </location>
</feature>
<dbReference type="PROSITE" id="PS51257">
    <property type="entry name" value="PROKAR_LIPOPROTEIN"/>
    <property type="match status" value="1"/>
</dbReference>
<accession>A0A1W0WIL8</accession>
<evidence type="ECO:0000313" key="4">
    <source>
        <dbReference type="Proteomes" id="UP000192578"/>
    </source>
</evidence>
<keyword evidence="2" id="KW-0732">Signal</keyword>
<keyword evidence="4" id="KW-1185">Reference proteome</keyword>
<dbReference type="AlphaFoldDB" id="A0A1W0WIL8"/>
<organism evidence="3 4">
    <name type="scientific">Hypsibius exemplaris</name>
    <name type="common">Freshwater tardigrade</name>
    <dbReference type="NCBI Taxonomy" id="2072580"/>
    <lineage>
        <taxon>Eukaryota</taxon>
        <taxon>Metazoa</taxon>
        <taxon>Ecdysozoa</taxon>
        <taxon>Tardigrada</taxon>
        <taxon>Eutardigrada</taxon>
        <taxon>Parachela</taxon>
        <taxon>Hypsibioidea</taxon>
        <taxon>Hypsibiidae</taxon>
        <taxon>Hypsibius</taxon>
    </lineage>
</organism>
<proteinExistence type="predicted"/>
<feature type="signal peptide" evidence="2">
    <location>
        <begin position="1"/>
        <end position="23"/>
    </location>
</feature>
<sequence>MNKSILFAVLVAGTACVLVLVAAEQPTQASTAKHLVRSPAVESRENKARAVVVKRLTTTKSRRALPVKRVPQLSHQRANGRGIFGPGPAGTVTVTIPNPDPITPNPGNNYRP</sequence>
<protein>
    <submittedName>
        <fullName evidence="3">Uncharacterized protein</fullName>
    </submittedName>
</protein>
<evidence type="ECO:0000256" key="1">
    <source>
        <dbReference type="SAM" id="MobiDB-lite"/>
    </source>
</evidence>
<evidence type="ECO:0000313" key="3">
    <source>
        <dbReference type="EMBL" id="OQV15012.1"/>
    </source>
</evidence>
<dbReference type="Proteomes" id="UP000192578">
    <property type="component" value="Unassembled WGS sequence"/>
</dbReference>
<gene>
    <name evidence="3" type="ORF">BV898_10772</name>
</gene>
<feature type="chain" id="PRO_5012777233" evidence="2">
    <location>
        <begin position="24"/>
        <end position="112"/>
    </location>
</feature>
<reference evidence="4" key="1">
    <citation type="submission" date="2017-01" db="EMBL/GenBank/DDBJ databases">
        <title>Comparative genomics of anhydrobiosis in the tardigrade Hypsibius dujardini.</title>
        <authorList>
            <person name="Yoshida Y."/>
            <person name="Koutsovoulos G."/>
            <person name="Laetsch D."/>
            <person name="Stevens L."/>
            <person name="Kumar S."/>
            <person name="Horikawa D."/>
            <person name="Ishino K."/>
            <person name="Komine S."/>
            <person name="Tomita M."/>
            <person name="Blaxter M."/>
            <person name="Arakawa K."/>
        </authorList>
    </citation>
    <scope>NUCLEOTIDE SEQUENCE [LARGE SCALE GENOMIC DNA]</scope>
    <source>
        <strain evidence="4">Z151</strain>
    </source>
</reference>
<name>A0A1W0WIL8_HYPEX</name>
<evidence type="ECO:0000256" key="2">
    <source>
        <dbReference type="SAM" id="SignalP"/>
    </source>
</evidence>
<comment type="caution">
    <text evidence="3">The sequence shown here is derived from an EMBL/GenBank/DDBJ whole genome shotgun (WGS) entry which is preliminary data.</text>
</comment>
<dbReference type="EMBL" id="MTYJ01000095">
    <property type="protein sequence ID" value="OQV15012.1"/>
    <property type="molecule type" value="Genomic_DNA"/>
</dbReference>